<dbReference type="Pfam" id="PF04325">
    <property type="entry name" value="DUF465"/>
    <property type="match status" value="1"/>
</dbReference>
<dbReference type="Gene3D" id="6.10.280.50">
    <property type="match status" value="1"/>
</dbReference>
<gene>
    <name evidence="1" type="ORF">MNBD_ALPHA06-1405</name>
</gene>
<proteinExistence type="predicted"/>
<dbReference type="EMBL" id="UOEE01000085">
    <property type="protein sequence ID" value="VAV89154.1"/>
    <property type="molecule type" value="Genomic_DNA"/>
</dbReference>
<dbReference type="InterPro" id="IPR038444">
    <property type="entry name" value="DUF465_sf"/>
</dbReference>
<evidence type="ECO:0000313" key="1">
    <source>
        <dbReference type="EMBL" id="VAV89154.1"/>
    </source>
</evidence>
<organism evidence="1">
    <name type="scientific">hydrothermal vent metagenome</name>
    <dbReference type="NCBI Taxonomy" id="652676"/>
    <lineage>
        <taxon>unclassified sequences</taxon>
        <taxon>metagenomes</taxon>
        <taxon>ecological metagenomes</taxon>
    </lineage>
</organism>
<protein>
    <recommendedName>
        <fullName evidence="2">DUF465 domain-containing protein</fullName>
    </recommendedName>
</protein>
<reference evidence="1" key="1">
    <citation type="submission" date="2018-06" db="EMBL/GenBank/DDBJ databases">
        <authorList>
            <person name="Zhirakovskaya E."/>
        </authorList>
    </citation>
    <scope>NUCLEOTIDE SEQUENCE</scope>
</reference>
<name>A0A3B0R713_9ZZZZ</name>
<dbReference type="AlphaFoldDB" id="A0A3B0R713"/>
<evidence type="ECO:0008006" key="2">
    <source>
        <dbReference type="Google" id="ProtNLM"/>
    </source>
</evidence>
<accession>A0A3B0R713</accession>
<sequence>MTMQARIKQLDHKHATLQTAINNELKHPAHDPMHITELKRQKLRLKEQLIRLRQQN</sequence>
<dbReference type="InterPro" id="IPR007420">
    <property type="entry name" value="DUF465"/>
</dbReference>